<gene>
    <name evidence="1" type="ORF">P7K49_004663</name>
</gene>
<keyword evidence="2" id="KW-1185">Reference proteome</keyword>
<comment type="caution">
    <text evidence="1">The sequence shown here is derived from an EMBL/GenBank/DDBJ whole genome shotgun (WGS) entry which is preliminary data.</text>
</comment>
<dbReference type="Proteomes" id="UP001266305">
    <property type="component" value="Unassembled WGS sequence"/>
</dbReference>
<sequence>MQNCNSPVKEDKSLNSEKKRLLNMVGEKMMYMCKLDIRALVEMEKYKMTQKVGDALSKLQNTRGGTALGKDDDFIKRAISK</sequence>
<reference evidence="1 2" key="1">
    <citation type="submission" date="2023-05" db="EMBL/GenBank/DDBJ databases">
        <title>B98-5 Cell Line De Novo Hybrid Assembly: An Optical Mapping Approach.</title>
        <authorList>
            <person name="Kananen K."/>
            <person name="Auerbach J.A."/>
            <person name="Kautto E."/>
            <person name="Blachly J.S."/>
        </authorList>
    </citation>
    <scope>NUCLEOTIDE SEQUENCE [LARGE SCALE GENOMIC DNA]</scope>
    <source>
        <strain evidence="1">B95-8</strain>
        <tissue evidence="1">Cell line</tissue>
    </source>
</reference>
<feature type="non-terminal residue" evidence="1">
    <location>
        <position position="81"/>
    </location>
</feature>
<dbReference type="EMBL" id="JASSZA010000002">
    <property type="protein sequence ID" value="KAK2117776.1"/>
    <property type="molecule type" value="Genomic_DNA"/>
</dbReference>
<proteinExistence type="predicted"/>
<evidence type="ECO:0000313" key="1">
    <source>
        <dbReference type="EMBL" id="KAK2117776.1"/>
    </source>
</evidence>
<protein>
    <submittedName>
        <fullName evidence="1">Uncharacterized protein</fullName>
    </submittedName>
</protein>
<accession>A0ABQ9W825</accession>
<name>A0ABQ9W825_SAGOE</name>
<evidence type="ECO:0000313" key="2">
    <source>
        <dbReference type="Proteomes" id="UP001266305"/>
    </source>
</evidence>
<organism evidence="1 2">
    <name type="scientific">Saguinus oedipus</name>
    <name type="common">Cotton-top tamarin</name>
    <name type="synonym">Oedipomidas oedipus</name>
    <dbReference type="NCBI Taxonomy" id="9490"/>
    <lineage>
        <taxon>Eukaryota</taxon>
        <taxon>Metazoa</taxon>
        <taxon>Chordata</taxon>
        <taxon>Craniata</taxon>
        <taxon>Vertebrata</taxon>
        <taxon>Euteleostomi</taxon>
        <taxon>Mammalia</taxon>
        <taxon>Eutheria</taxon>
        <taxon>Euarchontoglires</taxon>
        <taxon>Primates</taxon>
        <taxon>Haplorrhini</taxon>
        <taxon>Platyrrhini</taxon>
        <taxon>Cebidae</taxon>
        <taxon>Callitrichinae</taxon>
        <taxon>Saguinus</taxon>
    </lineage>
</organism>